<dbReference type="AlphaFoldDB" id="A0A451BEV7"/>
<proteinExistence type="predicted"/>
<protein>
    <submittedName>
        <fullName evidence="3">Uncharacterized protein</fullName>
    </submittedName>
</protein>
<name>A0A451BEV7_9GAMM</name>
<evidence type="ECO:0000313" key="2">
    <source>
        <dbReference type="EMBL" id="VFK30987.1"/>
    </source>
</evidence>
<gene>
    <name evidence="2" type="ORF">BECKMB1821G_GA0114241_107414</name>
    <name evidence="3" type="ORF">BECKMB1821H_GA0114242_107614</name>
    <name evidence="1" type="ORF">BECKMB1821I_GA0114274_101939</name>
</gene>
<evidence type="ECO:0000313" key="3">
    <source>
        <dbReference type="EMBL" id="VFK76815.1"/>
    </source>
</evidence>
<organism evidence="3">
    <name type="scientific">Candidatus Kentrum sp. MB</name>
    <dbReference type="NCBI Taxonomy" id="2138164"/>
    <lineage>
        <taxon>Bacteria</taxon>
        <taxon>Pseudomonadati</taxon>
        <taxon>Pseudomonadota</taxon>
        <taxon>Gammaproteobacteria</taxon>
        <taxon>Candidatus Kentrum</taxon>
    </lineage>
</organism>
<dbReference type="EMBL" id="CAADFO010000074">
    <property type="protein sequence ID" value="VFK30987.1"/>
    <property type="molecule type" value="Genomic_DNA"/>
</dbReference>
<reference evidence="3" key="1">
    <citation type="submission" date="2019-02" db="EMBL/GenBank/DDBJ databases">
        <authorList>
            <person name="Gruber-Vodicka R. H."/>
            <person name="Seah K. B. B."/>
        </authorList>
    </citation>
    <scope>NUCLEOTIDE SEQUENCE</scope>
    <source>
        <strain evidence="2">BECK_BZ197</strain>
        <strain evidence="3">BECK_BZ198</strain>
        <strain evidence="1">BECK_BZ199</strain>
    </source>
</reference>
<dbReference type="EMBL" id="CAADFQ010000019">
    <property type="protein sequence ID" value="VFK30974.1"/>
    <property type="molecule type" value="Genomic_DNA"/>
</dbReference>
<dbReference type="EMBL" id="CAADGH010000076">
    <property type="protein sequence ID" value="VFK76815.1"/>
    <property type="molecule type" value="Genomic_DNA"/>
</dbReference>
<accession>A0A451BEV7</accession>
<sequence length="63" mass="7477">MNKSKREYNDVYHHISKKHPTLYVDEFTLRLNQGNVKVHTMSRIALMTKGMPETRLTYKALIK</sequence>
<evidence type="ECO:0000313" key="1">
    <source>
        <dbReference type="EMBL" id="VFK30974.1"/>
    </source>
</evidence>